<keyword evidence="4" id="KW-1185">Reference proteome</keyword>
<evidence type="ECO:0000313" key="4">
    <source>
        <dbReference type="Proteomes" id="UP001154095"/>
    </source>
</evidence>
<proteinExistence type="predicted"/>
<organism evidence="3 5">
    <name type="scientific">Erysipelothrix amsterdamensis</name>
    <dbReference type="NCBI Taxonomy" id="2929157"/>
    <lineage>
        <taxon>Bacteria</taxon>
        <taxon>Bacillati</taxon>
        <taxon>Bacillota</taxon>
        <taxon>Erysipelotrichia</taxon>
        <taxon>Erysipelotrichales</taxon>
        <taxon>Erysipelotrichaceae</taxon>
        <taxon>Erysipelothrix</taxon>
    </lineage>
</organism>
<name>A0AAU9VKU2_9FIRM</name>
<dbReference type="EMBL" id="OW659477">
    <property type="protein sequence ID" value="CAH2763218.1"/>
    <property type="molecule type" value="Genomic_DNA"/>
</dbReference>
<feature type="domain" description="Putative endonuclease Z1" evidence="1">
    <location>
        <begin position="409"/>
        <end position="669"/>
    </location>
</feature>
<evidence type="ECO:0000313" key="2">
    <source>
        <dbReference type="EMBL" id="CAH2763183.1"/>
    </source>
</evidence>
<evidence type="ECO:0000313" key="5">
    <source>
        <dbReference type="Proteomes" id="UP001154111"/>
    </source>
</evidence>
<dbReference type="EMBL" id="OW659496">
    <property type="protein sequence ID" value="CAH2763183.1"/>
    <property type="molecule type" value="Genomic_DNA"/>
</dbReference>
<dbReference type="RefSeq" id="WP_254006727.1">
    <property type="nucleotide sequence ID" value="NZ_OW659477.1"/>
</dbReference>
<gene>
    <name evidence="3" type="ORF">ERYAMS2_01617</name>
    <name evidence="2" type="ORF">ERYAMS_01322</name>
</gene>
<dbReference type="Proteomes" id="UP001154095">
    <property type="component" value="Chromosome"/>
</dbReference>
<sequence length="944" mass="108422">MGNRYSTPRYDNLRAVIVKKRTEGHTWEEIIEGKFGLFNSIDEFLKNYNSIGLEAPFDDIEWRDLVLLQKEAEQDSLEITDITKASMIVGDNQENDIIIPKNRKSSWVLYKEHLKKANGFDDKAISSIEISCERILKQISNDTRNSLPTKGLVIGNVQSGKTANMAGLMAMASDYGYNMFIVLSGTIDNLRVQTQKRILNDLNHPGNKKWQELGHLSKHSEDRDKSSNLHFSESEMAYFTVVLKNKKRLENLLEWLHLDAHQKENMKILIIDDESDQAGVNTADVNTDERKTIARLINNLVHNKNKNDKEAKGVFHAMNYIGYTATPYANVLNEIGDHTLYPKNFIYTLPQSNLYFGPQQIFGVDESLTEEVGLEGLDIIRKLEDINSREIDELSQVHKGESQDIPTGLEQAILWFILSGAALRTEGHKKPISMLVHSSFKVDHHNQIEKAIEKWFLKNRDNIISKAHILWEQETNRFTLDNFTSTYPTYGVDASDLRDYPLFEELLPELNFIVKEGMGRIQIDENEANDLSYIEGIHLCVDNSKSQFTADEDDYMRLEYPSKKHMLEKAPMFIVIGGNTLARGLTLEGLLCSYFLRTTNQGDTLMQMGRWFGYRRGYELFPRIFMSINAVEKFKFLSELDLELRNEIYNMEVLGQLPEEVGIRIKSSPSLSFMRITSKNKMQRAVEDEVDFTGVMNQTVLFDNDIETIKSNLEITVNFIRSLGKPTPTEMFMFNHSNLVWEDIDFELISTNFFDNFLFSNRSRVFNRINVLQDWIKINTEDRNLGSWNVVFAGLSNDNSSKLDFGNGLSVAKVSRTRKKSNENESDFIDIGVLRGPKDLISDIRIDQYNQLDDELIKKEMNKNPKITHRNYFGLNKTPQLTFYCIDQYSKVKSNPLRSNLDAKGDLIGVVVTIPGGERNQNYIKSIRIDLSKINNKGTIDDVD</sequence>
<dbReference type="InterPro" id="IPR018310">
    <property type="entry name" value="Put_endonuclease_Z1-dom"/>
</dbReference>
<evidence type="ECO:0000259" key="1">
    <source>
        <dbReference type="Pfam" id="PF10593"/>
    </source>
</evidence>
<protein>
    <submittedName>
        <fullName evidence="3">Z1 domain-containing protein</fullName>
    </submittedName>
</protein>
<accession>A0AAU9VKU2</accession>
<dbReference type="AlphaFoldDB" id="A0AAU9VKU2"/>
<dbReference type="Proteomes" id="UP001154111">
    <property type="component" value="Chromosome"/>
</dbReference>
<dbReference type="Pfam" id="PF10593">
    <property type="entry name" value="Z1"/>
    <property type="match status" value="1"/>
</dbReference>
<reference evidence="3" key="1">
    <citation type="submission" date="2022-04" db="EMBL/GenBank/DDBJ databases">
        <authorList>
            <person name="Forde T."/>
        </authorList>
    </citation>
    <scope>NUCLEOTIDE SEQUENCE</scope>
    <source>
        <strain evidence="3">A18Y016a</strain>
        <strain evidence="2">A18Y020d</strain>
    </source>
</reference>
<evidence type="ECO:0000313" key="3">
    <source>
        <dbReference type="EMBL" id="CAH2763218.1"/>
    </source>
</evidence>